<evidence type="ECO:0000313" key="2">
    <source>
        <dbReference type="EMBL" id="THH29186.1"/>
    </source>
</evidence>
<reference evidence="2 3" key="1">
    <citation type="submission" date="2019-02" db="EMBL/GenBank/DDBJ databases">
        <title>Genome sequencing of the rare red list fungi Antrodiella citrinella (Flaviporus citrinellus).</title>
        <authorList>
            <person name="Buettner E."/>
            <person name="Kellner H."/>
        </authorList>
    </citation>
    <scope>NUCLEOTIDE SEQUENCE [LARGE SCALE GENOMIC DNA]</scope>
    <source>
        <strain evidence="2 3">DSM 108506</strain>
    </source>
</reference>
<keyword evidence="3" id="KW-1185">Reference proteome</keyword>
<dbReference type="Gene3D" id="1.10.510.10">
    <property type="entry name" value="Transferase(Phosphotransferase) domain 1"/>
    <property type="match status" value="1"/>
</dbReference>
<dbReference type="InterPro" id="IPR001245">
    <property type="entry name" value="Ser-Thr/Tyr_kinase_cat_dom"/>
</dbReference>
<dbReference type="GO" id="GO:0004674">
    <property type="term" value="F:protein serine/threonine kinase activity"/>
    <property type="evidence" value="ECO:0007669"/>
    <property type="project" value="TreeGrafter"/>
</dbReference>
<dbReference type="Proteomes" id="UP000308730">
    <property type="component" value="Unassembled WGS sequence"/>
</dbReference>
<dbReference type="InterPro" id="IPR051681">
    <property type="entry name" value="Ser/Thr_Kinases-Pseudokinases"/>
</dbReference>
<protein>
    <recommendedName>
        <fullName evidence="1">Protein kinase domain-containing protein</fullName>
    </recommendedName>
</protein>
<accession>A0A4S4MSL0</accession>
<gene>
    <name evidence="2" type="ORF">EUX98_g5009</name>
</gene>
<dbReference type="PANTHER" id="PTHR44329">
    <property type="entry name" value="SERINE/THREONINE-PROTEIN KINASE TNNI3K-RELATED"/>
    <property type="match status" value="1"/>
</dbReference>
<organism evidence="2 3">
    <name type="scientific">Antrodiella citrinella</name>
    <dbReference type="NCBI Taxonomy" id="2447956"/>
    <lineage>
        <taxon>Eukaryota</taxon>
        <taxon>Fungi</taxon>
        <taxon>Dikarya</taxon>
        <taxon>Basidiomycota</taxon>
        <taxon>Agaricomycotina</taxon>
        <taxon>Agaricomycetes</taxon>
        <taxon>Polyporales</taxon>
        <taxon>Steccherinaceae</taxon>
        <taxon>Antrodiella</taxon>
    </lineage>
</organism>
<dbReference type="EMBL" id="SGPM01000136">
    <property type="protein sequence ID" value="THH29186.1"/>
    <property type="molecule type" value="Genomic_DNA"/>
</dbReference>
<evidence type="ECO:0000259" key="1">
    <source>
        <dbReference type="PROSITE" id="PS50011"/>
    </source>
</evidence>
<dbReference type="AlphaFoldDB" id="A0A4S4MSL0"/>
<dbReference type="InterPro" id="IPR000719">
    <property type="entry name" value="Prot_kinase_dom"/>
</dbReference>
<dbReference type="InterPro" id="IPR011009">
    <property type="entry name" value="Kinase-like_dom_sf"/>
</dbReference>
<dbReference type="SUPFAM" id="SSF56112">
    <property type="entry name" value="Protein kinase-like (PK-like)"/>
    <property type="match status" value="1"/>
</dbReference>
<dbReference type="GO" id="GO:0005524">
    <property type="term" value="F:ATP binding"/>
    <property type="evidence" value="ECO:0007669"/>
    <property type="project" value="InterPro"/>
</dbReference>
<proteinExistence type="predicted"/>
<name>A0A4S4MSL0_9APHY</name>
<feature type="domain" description="Protein kinase" evidence="1">
    <location>
        <begin position="1"/>
        <end position="154"/>
    </location>
</feature>
<dbReference type="PROSITE" id="PS50011">
    <property type="entry name" value="PROTEIN_KINASE_DOM"/>
    <property type="match status" value="1"/>
</dbReference>
<sequence>MGFSFIDSQGNILMDDEDHVRITDFGFALIAEATPGHFGSVHGGAAIHFTAPELFDAADFGLDNTRPTVATDVYALACTCVELYGDKWPWEGTEKLNNFQIGNKVSKGQRPKRPTTPYGEPMPASIWDVVCACWKQRPSDRLKVSPLVKQLEAIAFA</sequence>
<dbReference type="OrthoDB" id="2802347at2759"/>
<comment type="caution">
    <text evidence="2">The sequence shown here is derived from an EMBL/GenBank/DDBJ whole genome shotgun (WGS) entry which is preliminary data.</text>
</comment>
<dbReference type="Pfam" id="PF07714">
    <property type="entry name" value="PK_Tyr_Ser-Thr"/>
    <property type="match status" value="1"/>
</dbReference>
<evidence type="ECO:0000313" key="3">
    <source>
        <dbReference type="Proteomes" id="UP000308730"/>
    </source>
</evidence>